<accession>A0A520MZZ4</accession>
<organism evidence="2 3">
    <name type="scientific">SAR86 cluster bacterium</name>
    <dbReference type="NCBI Taxonomy" id="2030880"/>
    <lineage>
        <taxon>Bacteria</taxon>
        <taxon>Pseudomonadati</taxon>
        <taxon>Pseudomonadota</taxon>
        <taxon>Gammaproteobacteria</taxon>
        <taxon>SAR86 cluster</taxon>
    </lineage>
</organism>
<gene>
    <name evidence="2" type="ORF">EVA92_01180</name>
</gene>
<comment type="caution">
    <text evidence="2">The sequence shown here is derived from an EMBL/GenBank/DDBJ whole genome shotgun (WGS) entry which is preliminary data.</text>
</comment>
<dbReference type="Proteomes" id="UP000315825">
    <property type="component" value="Unassembled WGS sequence"/>
</dbReference>
<evidence type="ECO:0000313" key="3">
    <source>
        <dbReference type="Proteomes" id="UP000315825"/>
    </source>
</evidence>
<feature type="signal peptide" evidence="1">
    <location>
        <begin position="1"/>
        <end position="22"/>
    </location>
</feature>
<evidence type="ECO:0000256" key="1">
    <source>
        <dbReference type="SAM" id="SignalP"/>
    </source>
</evidence>
<dbReference type="EMBL" id="SHBE01000002">
    <property type="protein sequence ID" value="RZO26798.1"/>
    <property type="molecule type" value="Genomic_DNA"/>
</dbReference>
<keyword evidence="1" id="KW-0732">Signal</keyword>
<proteinExistence type="predicted"/>
<sequence>MSMNKLFVNIFFVMLISGCATGGFQADVVARDAAGKAQFVQTGTVMSVREVTIEGDREVGATSGTVLGAIVGSGAGERSADGDGETSAGIGAIVGGLIGSVVGSEVGEKISRKEGIELVIKLQANDKEISIVQEISTDPVINFRAGDKVRIIRSAGRSRVVPYN</sequence>
<dbReference type="AlphaFoldDB" id="A0A520MZZ4"/>
<evidence type="ECO:0000313" key="2">
    <source>
        <dbReference type="EMBL" id="RZO26798.1"/>
    </source>
</evidence>
<feature type="chain" id="PRO_5021986315" evidence="1">
    <location>
        <begin position="23"/>
        <end position="164"/>
    </location>
</feature>
<name>A0A520MZZ4_9GAMM</name>
<reference evidence="2 3" key="1">
    <citation type="submission" date="2019-02" db="EMBL/GenBank/DDBJ databases">
        <title>Prokaryotic population dynamics and viral predation in marine succession experiment using metagenomics: the confinement effect.</title>
        <authorList>
            <person name="Haro-Moreno J.M."/>
            <person name="Rodriguez-Valera F."/>
            <person name="Lopez-Perez M."/>
        </authorList>
    </citation>
    <scope>NUCLEOTIDE SEQUENCE [LARGE SCALE GENOMIC DNA]</scope>
    <source>
        <strain evidence="2">MED-G159</strain>
    </source>
</reference>
<dbReference type="PROSITE" id="PS51257">
    <property type="entry name" value="PROKAR_LIPOPROTEIN"/>
    <property type="match status" value="1"/>
</dbReference>
<protein>
    <submittedName>
        <fullName evidence="2">Uncharacterized protein</fullName>
    </submittedName>
</protein>